<feature type="compositionally biased region" description="Pro residues" evidence="1">
    <location>
        <begin position="50"/>
        <end position="70"/>
    </location>
</feature>
<evidence type="ECO:0000256" key="2">
    <source>
        <dbReference type="SAM" id="Phobius"/>
    </source>
</evidence>
<feature type="transmembrane region" description="Helical" evidence="2">
    <location>
        <begin position="152"/>
        <end position="171"/>
    </location>
</feature>
<keyword evidence="4" id="KW-1185">Reference proteome</keyword>
<keyword evidence="2" id="KW-0812">Transmembrane</keyword>
<evidence type="ECO:0000313" key="4">
    <source>
        <dbReference type="Proteomes" id="UP000255355"/>
    </source>
</evidence>
<dbReference type="Proteomes" id="UP000255355">
    <property type="component" value="Unassembled WGS sequence"/>
</dbReference>
<feature type="transmembrane region" description="Helical" evidence="2">
    <location>
        <begin position="124"/>
        <end position="145"/>
    </location>
</feature>
<dbReference type="RefSeq" id="WP_174556901.1">
    <property type="nucleotide sequence ID" value="NZ_QQAZ01000008.1"/>
</dbReference>
<dbReference type="AlphaFoldDB" id="A0A370GXN8"/>
<feature type="compositionally biased region" description="Pro residues" evidence="1">
    <location>
        <begin position="1"/>
        <end position="10"/>
    </location>
</feature>
<evidence type="ECO:0000256" key="1">
    <source>
        <dbReference type="SAM" id="MobiDB-lite"/>
    </source>
</evidence>
<sequence>MNYPYGPPGHPVHGHPEQGFQQPGYGPPGYPPPGQPQPGFPPSGQLQPGQPQPGYPPPGSPQVGYPPPGFPQSGYPPQSAPGGGSAITAGVLGLLVGVLAGIGTVASLGMASDAPSSARGGMQAAAAVSGVVALLWLLGAILLFARKTAGQVILVLLSGLGIIGNAVAQLATDGRMLVPGLIGIVFAAVILVFAGAKSTSQWIAAKRQPQYGYPPAPMYGQPPYPAPGQPPYPHY</sequence>
<keyword evidence="2" id="KW-1133">Transmembrane helix</keyword>
<name>A0A370GXN8_9NOCA</name>
<reference evidence="3 4" key="1">
    <citation type="submission" date="2018-07" db="EMBL/GenBank/DDBJ databases">
        <title>Genomic Encyclopedia of Type Strains, Phase IV (KMG-IV): sequencing the most valuable type-strain genomes for metagenomic binning, comparative biology and taxonomic classification.</title>
        <authorList>
            <person name="Goeker M."/>
        </authorList>
    </citation>
    <scope>NUCLEOTIDE SEQUENCE [LARGE SCALE GENOMIC DNA]</scope>
    <source>
        <strain evidence="3 4">DSM 44952</strain>
    </source>
</reference>
<comment type="caution">
    <text evidence="3">The sequence shown here is derived from an EMBL/GenBank/DDBJ whole genome shotgun (WGS) entry which is preliminary data.</text>
</comment>
<gene>
    <name evidence="3" type="ORF">DFR68_108271</name>
</gene>
<protein>
    <submittedName>
        <fullName evidence="3">Uncharacterized protein</fullName>
    </submittedName>
</protein>
<feature type="transmembrane region" description="Helical" evidence="2">
    <location>
        <begin position="86"/>
        <end position="112"/>
    </location>
</feature>
<organism evidence="3 4">
    <name type="scientific">Nocardia mexicana</name>
    <dbReference type="NCBI Taxonomy" id="279262"/>
    <lineage>
        <taxon>Bacteria</taxon>
        <taxon>Bacillati</taxon>
        <taxon>Actinomycetota</taxon>
        <taxon>Actinomycetes</taxon>
        <taxon>Mycobacteriales</taxon>
        <taxon>Nocardiaceae</taxon>
        <taxon>Nocardia</taxon>
    </lineage>
</organism>
<dbReference type="STRING" id="1210089.GCA_001613165_04389"/>
<feature type="region of interest" description="Disordered" evidence="1">
    <location>
        <begin position="1"/>
        <end position="81"/>
    </location>
</feature>
<proteinExistence type="predicted"/>
<keyword evidence="2" id="KW-0472">Membrane</keyword>
<accession>A0A370GXN8</accession>
<feature type="compositionally biased region" description="Pro residues" evidence="1">
    <location>
        <begin position="25"/>
        <end position="41"/>
    </location>
</feature>
<dbReference type="SUPFAM" id="SSF81995">
    <property type="entry name" value="beta-sandwich domain of Sec23/24"/>
    <property type="match status" value="1"/>
</dbReference>
<feature type="transmembrane region" description="Helical" evidence="2">
    <location>
        <begin position="177"/>
        <end position="196"/>
    </location>
</feature>
<evidence type="ECO:0000313" key="3">
    <source>
        <dbReference type="EMBL" id="RDI48438.1"/>
    </source>
</evidence>
<dbReference type="EMBL" id="QQAZ01000008">
    <property type="protein sequence ID" value="RDI48438.1"/>
    <property type="molecule type" value="Genomic_DNA"/>
</dbReference>